<proteinExistence type="predicted"/>
<feature type="region of interest" description="Disordered" evidence="1">
    <location>
        <begin position="1"/>
        <end position="25"/>
    </location>
</feature>
<evidence type="ECO:0000256" key="1">
    <source>
        <dbReference type="SAM" id="MobiDB-lite"/>
    </source>
</evidence>
<organism evidence="2">
    <name type="scientific">Arundo donax</name>
    <name type="common">Giant reed</name>
    <name type="synonym">Donax arundinaceus</name>
    <dbReference type="NCBI Taxonomy" id="35708"/>
    <lineage>
        <taxon>Eukaryota</taxon>
        <taxon>Viridiplantae</taxon>
        <taxon>Streptophyta</taxon>
        <taxon>Embryophyta</taxon>
        <taxon>Tracheophyta</taxon>
        <taxon>Spermatophyta</taxon>
        <taxon>Magnoliopsida</taxon>
        <taxon>Liliopsida</taxon>
        <taxon>Poales</taxon>
        <taxon>Poaceae</taxon>
        <taxon>PACMAD clade</taxon>
        <taxon>Arundinoideae</taxon>
        <taxon>Arundineae</taxon>
        <taxon>Arundo</taxon>
    </lineage>
</organism>
<dbReference type="AlphaFoldDB" id="A0A0A9HRH2"/>
<dbReference type="EMBL" id="GBRH01158569">
    <property type="protein sequence ID" value="JAE39327.1"/>
    <property type="molecule type" value="Transcribed_RNA"/>
</dbReference>
<evidence type="ECO:0000313" key="2">
    <source>
        <dbReference type="EMBL" id="JAE39327.1"/>
    </source>
</evidence>
<reference evidence="2" key="2">
    <citation type="journal article" date="2015" name="Data Brief">
        <title>Shoot transcriptome of the giant reed, Arundo donax.</title>
        <authorList>
            <person name="Barrero R.A."/>
            <person name="Guerrero F.D."/>
            <person name="Moolhuijzen P."/>
            <person name="Goolsby J.A."/>
            <person name="Tidwell J."/>
            <person name="Bellgard S.E."/>
            <person name="Bellgard M.I."/>
        </authorList>
    </citation>
    <scope>NUCLEOTIDE SEQUENCE</scope>
    <source>
        <tissue evidence="2">Shoot tissue taken approximately 20 cm above the soil surface</tissue>
    </source>
</reference>
<reference evidence="2" key="1">
    <citation type="submission" date="2014-09" db="EMBL/GenBank/DDBJ databases">
        <authorList>
            <person name="Magalhaes I.L.F."/>
            <person name="Oliveira U."/>
            <person name="Santos F.R."/>
            <person name="Vidigal T.H.D.A."/>
            <person name="Brescovit A.D."/>
            <person name="Santos A.J."/>
        </authorList>
    </citation>
    <scope>NUCLEOTIDE SEQUENCE</scope>
    <source>
        <tissue evidence="2">Shoot tissue taken approximately 20 cm above the soil surface</tissue>
    </source>
</reference>
<accession>A0A0A9HRH2</accession>
<sequence>MLTPSTYSSTAPAARKASTPPCVGLARCSAGDVHRRV</sequence>
<feature type="compositionally biased region" description="Polar residues" evidence="1">
    <location>
        <begin position="1"/>
        <end position="11"/>
    </location>
</feature>
<protein>
    <submittedName>
        <fullName evidence="2">Uncharacterized protein</fullName>
    </submittedName>
</protein>
<name>A0A0A9HRH2_ARUDO</name>